<keyword evidence="1 3" id="KW-0732">Signal</keyword>
<dbReference type="Pfam" id="PF04043">
    <property type="entry name" value="PMEI"/>
    <property type="match status" value="1"/>
</dbReference>
<name>A0A803NWS4_CANSA</name>
<dbReference type="Gramene" id="evm.model.02.219">
    <property type="protein sequence ID" value="cds.evm.model.02.219"/>
    <property type="gene ID" value="evm.TU.02.219"/>
</dbReference>
<dbReference type="InterPro" id="IPR035513">
    <property type="entry name" value="Invertase/methylesterase_inhib"/>
</dbReference>
<evidence type="ECO:0000313" key="5">
    <source>
        <dbReference type="EnsemblPlants" id="cds.evm.model.02.219"/>
    </source>
</evidence>
<sequence>MAKLINSLLLFLAFLICGAVTATGYKSPATTTTPNFVKWSCSSTTYPRLCIRTLSTYSSNIQNSPHQLALTALNVSLSNAKSAKGFVLKLGKFKGLKTKEYKAIADCIDEMGESVDRLGESFKELKNMGKYKGQDFMWHMSNVQTWVSASLTDDNTCIDGFAGKSMNGKIKSSVRAQIVNVAQLTSNALALCNRFATKKY</sequence>
<reference evidence="5" key="2">
    <citation type="submission" date="2021-03" db="UniProtKB">
        <authorList>
            <consortium name="EnsemblPlants"/>
        </authorList>
    </citation>
    <scope>IDENTIFICATION</scope>
</reference>
<dbReference type="Proteomes" id="UP000596661">
    <property type="component" value="Chromosome 2"/>
</dbReference>
<dbReference type="PANTHER" id="PTHR31080:SF87">
    <property type="entry name" value="PECTINESTERASE INHIBITOR 7"/>
    <property type="match status" value="1"/>
</dbReference>
<feature type="domain" description="Pectinesterase inhibitor" evidence="4">
    <location>
        <begin position="32"/>
        <end position="191"/>
    </location>
</feature>
<evidence type="ECO:0000256" key="2">
    <source>
        <dbReference type="ARBA" id="ARBA00038471"/>
    </source>
</evidence>
<accession>A0A803NWS4</accession>
<dbReference type="Gene3D" id="1.20.140.40">
    <property type="entry name" value="Invertase/pectin methylesterase inhibitor family protein"/>
    <property type="match status" value="1"/>
</dbReference>
<organism evidence="5 6">
    <name type="scientific">Cannabis sativa</name>
    <name type="common">Hemp</name>
    <name type="synonym">Marijuana</name>
    <dbReference type="NCBI Taxonomy" id="3483"/>
    <lineage>
        <taxon>Eukaryota</taxon>
        <taxon>Viridiplantae</taxon>
        <taxon>Streptophyta</taxon>
        <taxon>Embryophyta</taxon>
        <taxon>Tracheophyta</taxon>
        <taxon>Spermatophyta</taxon>
        <taxon>Magnoliopsida</taxon>
        <taxon>eudicotyledons</taxon>
        <taxon>Gunneridae</taxon>
        <taxon>Pentapetalae</taxon>
        <taxon>rosids</taxon>
        <taxon>fabids</taxon>
        <taxon>Rosales</taxon>
        <taxon>Cannabaceae</taxon>
        <taxon>Cannabis</taxon>
    </lineage>
</organism>
<dbReference type="OMA" id="CSATKYP"/>
<dbReference type="InterPro" id="IPR051955">
    <property type="entry name" value="PME_Inhibitor"/>
</dbReference>
<dbReference type="SMART" id="SM00856">
    <property type="entry name" value="PMEI"/>
    <property type="match status" value="1"/>
</dbReference>
<evidence type="ECO:0000259" key="4">
    <source>
        <dbReference type="SMART" id="SM00856"/>
    </source>
</evidence>
<keyword evidence="6" id="KW-1185">Reference proteome</keyword>
<dbReference type="SUPFAM" id="SSF101148">
    <property type="entry name" value="Plant invertase/pectin methylesterase inhibitor"/>
    <property type="match status" value="1"/>
</dbReference>
<evidence type="ECO:0000256" key="1">
    <source>
        <dbReference type="ARBA" id="ARBA00022729"/>
    </source>
</evidence>
<proteinExistence type="inferred from homology"/>
<dbReference type="AlphaFoldDB" id="A0A803NWS4"/>
<dbReference type="EMBL" id="UZAU01000091">
    <property type="status" value="NOT_ANNOTATED_CDS"/>
    <property type="molecule type" value="Genomic_DNA"/>
</dbReference>
<protein>
    <recommendedName>
        <fullName evidence="4">Pectinesterase inhibitor domain-containing protein</fullName>
    </recommendedName>
</protein>
<dbReference type="FunFam" id="1.20.140.40:FF:000005">
    <property type="entry name" value="Pectin methylesterase inhibitor 1"/>
    <property type="match status" value="1"/>
</dbReference>
<dbReference type="EnsemblPlants" id="evm.model.02.219">
    <property type="protein sequence ID" value="cds.evm.model.02.219"/>
    <property type="gene ID" value="evm.TU.02.219"/>
</dbReference>
<dbReference type="NCBIfam" id="TIGR01614">
    <property type="entry name" value="PME_inhib"/>
    <property type="match status" value="1"/>
</dbReference>
<dbReference type="GO" id="GO:0046910">
    <property type="term" value="F:pectinesterase inhibitor activity"/>
    <property type="evidence" value="ECO:0007669"/>
    <property type="project" value="UniProtKB-ARBA"/>
</dbReference>
<dbReference type="InterPro" id="IPR006501">
    <property type="entry name" value="Pectinesterase_inhib_dom"/>
</dbReference>
<feature type="chain" id="PRO_5031535445" description="Pectinesterase inhibitor domain-containing protein" evidence="3">
    <location>
        <begin position="25"/>
        <end position="200"/>
    </location>
</feature>
<evidence type="ECO:0000256" key="3">
    <source>
        <dbReference type="SAM" id="SignalP"/>
    </source>
</evidence>
<evidence type="ECO:0000313" key="6">
    <source>
        <dbReference type="Proteomes" id="UP000596661"/>
    </source>
</evidence>
<reference evidence="5" key="1">
    <citation type="submission" date="2018-11" db="EMBL/GenBank/DDBJ databases">
        <authorList>
            <person name="Grassa J C."/>
        </authorList>
    </citation>
    <scope>NUCLEOTIDE SEQUENCE [LARGE SCALE GENOMIC DNA]</scope>
</reference>
<dbReference type="CDD" id="cd15798">
    <property type="entry name" value="PMEI-like_3"/>
    <property type="match status" value="1"/>
</dbReference>
<dbReference type="OrthoDB" id="1430376at2759"/>
<feature type="signal peptide" evidence="3">
    <location>
        <begin position="1"/>
        <end position="24"/>
    </location>
</feature>
<comment type="similarity">
    <text evidence="2">Belongs to the PMEI family.</text>
</comment>
<dbReference type="PANTHER" id="PTHR31080">
    <property type="entry name" value="PECTINESTERASE INHIBITOR-LIKE"/>
    <property type="match status" value="1"/>
</dbReference>